<keyword evidence="4 6" id="KW-0949">S-adenosyl-L-methionine</keyword>
<dbReference type="GO" id="GO:0141098">
    <property type="term" value="F:tRNA (cytidine(34)-2'-O)-methyltransferase activity"/>
    <property type="evidence" value="ECO:0007669"/>
    <property type="project" value="RHEA"/>
</dbReference>
<dbReference type="Pfam" id="PF00588">
    <property type="entry name" value="SpoU_methylase"/>
    <property type="match status" value="1"/>
</dbReference>
<dbReference type="GO" id="GO:0141102">
    <property type="term" value="F:tRNA (5-carboxymethylaminomethyluridine(34)-2'-O)-methyltransferase activity"/>
    <property type="evidence" value="ECO:0007669"/>
    <property type="project" value="RHEA"/>
</dbReference>
<dbReference type="HAMAP" id="MF_01885">
    <property type="entry name" value="tRNA_methyltr_TrmL"/>
    <property type="match status" value="1"/>
</dbReference>
<evidence type="ECO:0000259" key="8">
    <source>
        <dbReference type="Pfam" id="PF00588"/>
    </source>
</evidence>
<dbReference type="OrthoDB" id="9789043at2"/>
<dbReference type="InterPro" id="IPR016914">
    <property type="entry name" value="TrmL"/>
</dbReference>
<name>A0A3D9FBQ4_9SPHN</name>
<dbReference type="CDD" id="cd18094">
    <property type="entry name" value="SpoU-like_TrmL"/>
    <property type="match status" value="1"/>
</dbReference>
<evidence type="ECO:0000256" key="7">
    <source>
        <dbReference type="PIRSR" id="PIRSR029256-1"/>
    </source>
</evidence>
<dbReference type="Gene3D" id="3.40.1280.10">
    <property type="match status" value="1"/>
</dbReference>
<dbReference type="PANTHER" id="PTHR42971">
    <property type="entry name" value="TRNA (CYTIDINE(34)-2'-O)-METHYLTRANSFERASE"/>
    <property type="match status" value="1"/>
</dbReference>
<dbReference type="AlphaFoldDB" id="A0A3D9FBQ4"/>
<comment type="function">
    <text evidence="6">Methylates the ribose at the nucleotide 34 wobble position in the two leucyl isoacceptors tRNA(Leu)(CmAA) and tRNA(Leu)(cmnm5UmAA). Catalyzes the methyl transfer from S-adenosyl-L-methionine to the 2'-OH of the wobble nucleotide.</text>
</comment>
<organism evidence="9 10">
    <name type="scientific">Parasphingopyxis lamellibrachiae</name>
    <dbReference type="NCBI Taxonomy" id="680125"/>
    <lineage>
        <taxon>Bacteria</taxon>
        <taxon>Pseudomonadati</taxon>
        <taxon>Pseudomonadota</taxon>
        <taxon>Alphaproteobacteria</taxon>
        <taxon>Sphingomonadales</taxon>
        <taxon>Sphingomonadaceae</taxon>
        <taxon>Parasphingopyxis</taxon>
    </lineage>
</organism>
<dbReference type="InterPro" id="IPR029026">
    <property type="entry name" value="tRNA_m1G_MTases_N"/>
</dbReference>
<dbReference type="RefSeq" id="WP_116234788.1">
    <property type="nucleotide sequence ID" value="NZ_QRDP01000004.1"/>
</dbReference>
<evidence type="ECO:0000256" key="4">
    <source>
        <dbReference type="ARBA" id="ARBA00022691"/>
    </source>
</evidence>
<protein>
    <recommendedName>
        <fullName evidence="6">tRNA (cytidine(34)-2'-O)-methyltransferase</fullName>
        <ecNumber evidence="6">2.1.1.207</ecNumber>
    </recommendedName>
    <alternativeName>
        <fullName evidence="6">tRNA (cytidine/uridine-2'-O-)-methyltransferase TrmL</fullName>
    </alternativeName>
</protein>
<dbReference type="GO" id="GO:0003723">
    <property type="term" value="F:RNA binding"/>
    <property type="evidence" value="ECO:0007669"/>
    <property type="project" value="InterPro"/>
</dbReference>
<feature type="binding site" evidence="6 7">
    <location>
        <position position="118"/>
    </location>
    <ligand>
        <name>S-adenosyl-L-methionine</name>
        <dbReference type="ChEBI" id="CHEBI:59789"/>
    </ligand>
</feature>
<sequence length="149" mass="16064">MRIALFQPDIAGNVGTILRTSACFGVGLDIIEPCGFPYSDRKLKRAGMDYAAEADVSRHADWAAFRESRPARIALLTVDGDTALPDARFEPGDILMAGSESAGAPPYVHDAAAMRIHIPMRPRFRSLNVAIATGIALGEALRQTGNWPE</sequence>
<evidence type="ECO:0000256" key="6">
    <source>
        <dbReference type="HAMAP-Rule" id="MF_01885"/>
    </source>
</evidence>
<feature type="binding site" evidence="6 7">
    <location>
        <position position="98"/>
    </location>
    <ligand>
        <name>S-adenosyl-L-methionine</name>
        <dbReference type="ChEBI" id="CHEBI:59789"/>
    </ligand>
</feature>
<comment type="catalytic activity">
    <reaction evidence="6">
        <text>5-carboxymethylaminomethyluridine(34) in tRNA(Leu) + S-adenosyl-L-methionine = 5-carboxymethylaminomethyl-2'-O-methyluridine(34) in tRNA(Leu) + S-adenosyl-L-homocysteine + H(+)</text>
        <dbReference type="Rhea" id="RHEA:43088"/>
        <dbReference type="Rhea" id="RHEA-COMP:10333"/>
        <dbReference type="Rhea" id="RHEA-COMP:10334"/>
        <dbReference type="ChEBI" id="CHEBI:15378"/>
        <dbReference type="ChEBI" id="CHEBI:57856"/>
        <dbReference type="ChEBI" id="CHEBI:59789"/>
        <dbReference type="ChEBI" id="CHEBI:74508"/>
        <dbReference type="ChEBI" id="CHEBI:74511"/>
        <dbReference type="EC" id="2.1.1.207"/>
    </reaction>
</comment>
<feature type="binding site" evidence="6 7">
    <location>
        <position position="126"/>
    </location>
    <ligand>
        <name>S-adenosyl-L-methionine</name>
        <dbReference type="ChEBI" id="CHEBI:59789"/>
    </ligand>
</feature>
<dbReference type="InterPro" id="IPR001537">
    <property type="entry name" value="SpoU_MeTrfase"/>
</dbReference>
<comment type="subunit">
    <text evidence="6">Homodimer.</text>
</comment>
<dbReference type="InterPro" id="IPR029028">
    <property type="entry name" value="Alpha/beta_knot_MTases"/>
</dbReference>
<dbReference type="PIRSF" id="PIRSF029256">
    <property type="entry name" value="SpoU_TrmH_prd"/>
    <property type="match status" value="1"/>
</dbReference>
<reference evidence="9 10" key="1">
    <citation type="submission" date="2018-07" db="EMBL/GenBank/DDBJ databases">
        <title>Genomic Encyclopedia of Type Strains, Phase IV (KMG-IV): sequencing the most valuable type-strain genomes for metagenomic binning, comparative biology and taxonomic classification.</title>
        <authorList>
            <person name="Goeker M."/>
        </authorList>
    </citation>
    <scope>NUCLEOTIDE SEQUENCE [LARGE SCALE GENOMIC DNA]</scope>
    <source>
        <strain evidence="9 10">DSM 26725</strain>
    </source>
</reference>
<feature type="binding site" evidence="6 7">
    <location>
        <position position="76"/>
    </location>
    <ligand>
        <name>S-adenosyl-L-methionine</name>
        <dbReference type="ChEBI" id="CHEBI:59789"/>
    </ligand>
</feature>
<keyword evidence="5 6" id="KW-0819">tRNA processing</keyword>
<gene>
    <name evidence="6" type="primary">trmL</name>
    <name evidence="9" type="ORF">DFR46_0227</name>
</gene>
<dbReference type="EC" id="2.1.1.207" evidence="6"/>
<evidence type="ECO:0000256" key="5">
    <source>
        <dbReference type="ARBA" id="ARBA00022694"/>
    </source>
</evidence>
<comment type="catalytic activity">
    <reaction evidence="6">
        <text>cytidine(34) in tRNA + S-adenosyl-L-methionine = 2'-O-methylcytidine(34) in tRNA + S-adenosyl-L-homocysteine + H(+)</text>
        <dbReference type="Rhea" id="RHEA:43084"/>
        <dbReference type="Rhea" id="RHEA-COMP:10331"/>
        <dbReference type="Rhea" id="RHEA-COMP:10332"/>
        <dbReference type="ChEBI" id="CHEBI:15378"/>
        <dbReference type="ChEBI" id="CHEBI:57856"/>
        <dbReference type="ChEBI" id="CHEBI:59789"/>
        <dbReference type="ChEBI" id="CHEBI:74495"/>
        <dbReference type="ChEBI" id="CHEBI:82748"/>
        <dbReference type="EC" id="2.1.1.207"/>
    </reaction>
</comment>
<evidence type="ECO:0000256" key="2">
    <source>
        <dbReference type="ARBA" id="ARBA00022603"/>
    </source>
</evidence>
<keyword evidence="1 6" id="KW-0963">Cytoplasm</keyword>
<feature type="domain" description="tRNA/rRNA methyltransferase SpoU type" evidence="8">
    <location>
        <begin position="2"/>
        <end position="137"/>
    </location>
</feature>
<accession>A0A3D9FBQ4</accession>
<evidence type="ECO:0000313" key="9">
    <source>
        <dbReference type="EMBL" id="RED15240.1"/>
    </source>
</evidence>
<evidence type="ECO:0000313" key="10">
    <source>
        <dbReference type="Proteomes" id="UP000256310"/>
    </source>
</evidence>
<keyword evidence="10" id="KW-1185">Reference proteome</keyword>
<keyword evidence="2 6" id="KW-0489">Methyltransferase</keyword>
<comment type="subcellular location">
    <subcellularLocation>
        <location evidence="6">Cytoplasm</location>
    </subcellularLocation>
</comment>
<dbReference type="Proteomes" id="UP000256310">
    <property type="component" value="Unassembled WGS sequence"/>
</dbReference>
<comment type="similarity">
    <text evidence="6">Belongs to the class IV-like SAM-binding methyltransferase superfamily. RNA methyltransferase TrmH family. TrmL subfamily.</text>
</comment>
<keyword evidence="3 6" id="KW-0808">Transferase</keyword>
<dbReference type="GO" id="GO:0005737">
    <property type="term" value="C:cytoplasm"/>
    <property type="evidence" value="ECO:0007669"/>
    <property type="project" value="UniProtKB-SubCell"/>
</dbReference>
<evidence type="ECO:0000256" key="3">
    <source>
        <dbReference type="ARBA" id="ARBA00022679"/>
    </source>
</evidence>
<evidence type="ECO:0000256" key="1">
    <source>
        <dbReference type="ARBA" id="ARBA00022490"/>
    </source>
</evidence>
<dbReference type="GO" id="GO:0002130">
    <property type="term" value="P:wobble position ribose methylation"/>
    <property type="evidence" value="ECO:0007669"/>
    <property type="project" value="TreeGrafter"/>
</dbReference>
<dbReference type="SUPFAM" id="SSF75217">
    <property type="entry name" value="alpha/beta knot"/>
    <property type="match status" value="1"/>
</dbReference>
<proteinExistence type="inferred from homology"/>
<comment type="caution">
    <text evidence="9">The sequence shown here is derived from an EMBL/GenBank/DDBJ whole genome shotgun (WGS) entry which is preliminary data.</text>
</comment>
<dbReference type="EMBL" id="QRDP01000004">
    <property type="protein sequence ID" value="RED15240.1"/>
    <property type="molecule type" value="Genomic_DNA"/>
</dbReference>
<dbReference type="PANTHER" id="PTHR42971:SF1">
    <property type="entry name" value="TRNA (CYTIDINE(34)-2'-O)-METHYLTRANSFERASE"/>
    <property type="match status" value="1"/>
</dbReference>